<keyword evidence="2" id="KW-1185">Reference proteome</keyword>
<dbReference type="AlphaFoldDB" id="A0AAD8B9M3"/>
<evidence type="ECO:0000313" key="1">
    <source>
        <dbReference type="EMBL" id="KAK0050471.1"/>
    </source>
</evidence>
<reference evidence="1" key="1">
    <citation type="journal article" date="2023" name="PLoS Negl. Trop. Dis.">
        <title>A genome sequence for Biomphalaria pfeifferi, the major vector snail for the human-infecting parasite Schistosoma mansoni.</title>
        <authorList>
            <person name="Bu L."/>
            <person name="Lu L."/>
            <person name="Laidemitt M.R."/>
            <person name="Zhang S.M."/>
            <person name="Mutuku M."/>
            <person name="Mkoji G."/>
            <person name="Steinauer M."/>
            <person name="Loker E.S."/>
        </authorList>
    </citation>
    <scope>NUCLEOTIDE SEQUENCE</scope>
    <source>
        <strain evidence="1">KasaAsao</strain>
    </source>
</reference>
<protein>
    <submittedName>
        <fullName evidence="1">Uncharacterized protein</fullName>
    </submittedName>
</protein>
<evidence type="ECO:0000313" key="2">
    <source>
        <dbReference type="Proteomes" id="UP001233172"/>
    </source>
</evidence>
<reference evidence="1" key="2">
    <citation type="submission" date="2023-04" db="EMBL/GenBank/DDBJ databases">
        <authorList>
            <person name="Bu L."/>
            <person name="Lu L."/>
            <person name="Laidemitt M.R."/>
            <person name="Zhang S.M."/>
            <person name="Mutuku M."/>
            <person name="Mkoji G."/>
            <person name="Steinauer M."/>
            <person name="Loker E.S."/>
        </authorList>
    </citation>
    <scope>NUCLEOTIDE SEQUENCE</scope>
    <source>
        <strain evidence="1">KasaAsao</strain>
        <tissue evidence="1">Whole Snail</tissue>
    </source>
</reference>
<accession>A0AAD8B9M3</accession>
<proteinExistence type="predicted"/>
<gene>
    <name evidence="1" type="ORF">Bpfe_020164</name>
</gene>
<sequence>MATDKEFLHRTKLRLIDRLLLPEVSFQSKQISASFWAAELHKARRSDPMSPPSLGNSFILLLCDPEEPIFPLAAFPDFRHVGWLGVRFYRPGSVFYVTFPLES</sequence>
<dbReference type="Proteomes" id="UP001233172">
    <property type="component" value="Unassembled WGS sequence"/>
</dbReference>
<organism evidence="1 2">
    <name type="scientific">Biomphalaria pfeifferi</name>
    <name type="common">Bloodfluke planorb</name>
    <name type="synonym">Freshwater snail</name>
    <dbReference type="NCBI Taxonomy" id="112525"/>
    <lineage>
        <taxon>Eukaryota</taxon>
        <taxon>Metazoa</taxon>
        <taxon>Spiralia</taxon>
        <taxon>Lophotrochozoa</taxon>
        <taxon>Mollusca</taxon>
        <taxon>Gastropoda</taxon>
        <taxon>Heterobranchia</taxon>
        <taxon>Euthyneura</taxon>
        <taxon>Panpulmonata</taxon>
        <taxon>Hygrophila</taxon>
        <taxon>Lymnaeoidea</taxon>
        <taxon>Planorbidae</taxon>
        <taxon>Biomphalaria</taxon>
    </lineage>
</organism>
<dbReference type="EMBL" id="JASAOG010000114">
    <property type="protein sequence ID" value="KAK0050471.1"/>
    <property type="molecule type" value="Genomic_DNA"/>
</dbReference>
<name>A0AAD8B9M3_BIOPF</name>
<comment type="caution">
    <text evidence="1">The sequence shown here is derived from an EMBL/GenBank/DDBJ whole genome shotgun (WGS) entry which is preliminary data.</text>
</comment>